<feature type="region of interest" description="Disordered" evidence="12">
    <location>
        <begin position="1"/>
        <end position="39"/>
    </location>
</feature>
<dbReference type="PANTHER" id="PTHR11070:SF2">
    <property type="entry name" value="ATP-DEPENDENT DNA HELICASE SRS2"/>
    <property type="match status" value="1"/>
</dbReference>
<evidence type="ECO:0000256" key="3">
    <source>
        <dbReference type="ARBA" id="ARBA00022801"/>
    </source>
</evidence>
<dbReference type="CDD" id="cd18807">
    <property type="entry name" value="SF1_C_UvrD"/>
    <property type="match status" value="1"/>
</dbReference>
<feature type="region of interest" description="Disordered" evidence="12">
    <location>
        <begin position="725"/>
        <end position="769"/>
    </location>
</feature>
<dbReference type="Pfam" id="PF00580">
    <property type="entry name" value="UvrD-helicase"/>
    <property type="match status" value="1"/>
</dbReference>
<keyword evidence="5 11" id="KW-0067">ATP-binding</keyword>
<keyword evidence="3 11" id="KW-0378">Hydrolase</keyword>
<reference evidence="15 16" key="1">
    <citation type="submission" date="2020-01" db="EMBL/GenBank/DDBJ databases">
        <title>Polyphasic characterisation and genomic insights into a novel alkali tolerant bacterium VR-M41.</title>
        <authorList>
            <person name="Vemuluri V.R."/>
        </authorList>
    </citation>
    <scope>NUCLEOTIDE SEQUENCE [LARGE SCALE GENOMIC DNA]</scope>
    <source>
        <strain evidence="15 16">VR-M41</strain>
    </source>
</reference>
<dbReference type="EC" id="5.6.2.4" evidence="9"/>
<dbReference type="PANTHER" id="PTHR11070">
    <property type="entry name" value="UVRD / RECB / PCRA DNA HELICASE FAMILY MEMBER"/>
    <property type="match status" value="1"/>
</dbReference>
<dbReference type="Pfam" id="PF14169">
    <property type="entry name" value="YdjO"/>
    <property type="match status" value="1"/>
</dbReference>
<gene>
    <name evidence="15" type="ORF">GYN08_22045</name>
</gene>
<comment type="catalytic activity">
    <reaction evidence="10">
        <text>ATP + H2O = ADP + phosphate + H(+)</text>
        <dbReference type="Rhea" id="RHEA:13065"/>
        <dbReference type="ChEBI" id="CHEBI:15377"/>
        <dbReference type="ChEBI" id="CHEBI:15378"/>
        <dbReference type="ChEBI" id="CHEBI:30616"/>
        <dbReference type="ChEBI" id="CHEBI:43474"/>
        <dbReference type="ChEBI" id="CHEBI:456216"/>
        <dbReference type="EC" id="5.6.2.4"/>
    </reaction>
</comment>
<accession>A0ABX0FAK5</accession>
<dbReference type="PROSITE" id="PS51198">
    <property type="entry name" value="UVRD_HELICASE_ATP_BIND"/>
    <property type="match status" value="1"/>
</dbReference>
<comment type="catalytic activity">
    <reaction evidence="8">
        <text>Couples ATP hydrolysis with the unwinding of duplex DNA by translocating in the 3'-5' direction.</text>
        <dbReference type="EC" id="5.6.2.4"/>
    </reaction>
</comment>
<keyword evidence="16" id="KW-1185">Reference proteome</keyword>
<evidence type="ECO:0000256" key="7">
    <source>
        <dbReference type="ARBA" id="ARBA00023235"/>
    </source>
</evidence>
<comment type="caution">
    <text evidence="15">The sequence shown here is derived from an EMBL/GenBank/DDBJ whole genome shotgun (WGS) entry which is preliminary data.</text>
</comment>
<evidence type="ECO:0000256" key="1">
    <source>
        <dbReference type="ARBA" id="ARBA00009922"/>
    </source>
</evidence>
<keyword evidence="7" id="KW-0413">Isomerase</keyword>
<dbReference type="Pfam" id="PF13361">
    <property type="entry name" value="UvrD_C"/>
    <property type="match status" value="2"/>
</dbReference>
<evidence type="ECO:0000256" key="11">
    <source>
        <dbReference type="PROSITE-ProRule" id="PRU00560"/>
    </source>
</evidence>
<evidence type="ECO:0000259" key="13">
    <source>
        <dbReference type="PROSITE" id="PS51198"/>
    </source>
</evidence>
<dbReference type="InterPro" id="IPR027417">
    <property type="entry name" value="P-loop_NTPase"/>
</dbReference>
<evidence type="ECO:0000256" key="10">
    <source>
        <dbReference type="ARBA" id="ARBA00048988"/>
    </source>
</evidence>
<keyword evidence="4 11" id="KW-0347">Helicase</keyword>
<dbReference type="SUPFAM" id="SSF52540">
    <property type="entry name" value="P-loop containing nucleoside triphosphate hydrolases"/>
    <property type="match status" value="1"/>
</dbReference>
<dbReference type="Proteomes" id="UP000800303">
    <property type="component" value="Unassembled WGS sequence"/>
</dbReference>
<organism evidence="15 16">
    <name type="scientific">Saccharibacillus alkalitolerans</name>
    <dbReference type="NCBI Taxonomy" id="2705290"/>
    <lineage>
        <taxon>Bacteria</taxon>
        <taxon>Bacillati</taxon>
        <taxon>Bacillota</taxon>
        <taxon>Bacilli</taxon>
        <taxon>Bacillales</taxon>
        <taxon>Paenibacillaceae</taxon>
        <taxon>Saccharibacillus</taxon>
    </lineage>
</organism>
<feature type="domain" description="UvrD-like helicase C-terminal" evidence="14">
    <location>
        <begin position="356"/>
        <end position="628"/>
    </location>
</feature>
<dbReference type="Gene3D" id="1.10.10.160">
    <property type="match status" value="1"/>
</dbReference>
<evidence type="ECO:0000256" key="8">
    <source>
        <dbReference type="ARBA" id="ARBA00034617"/>
    </source>
</evidence>
<evidence type="ECO:0000313" key="15">
    <source>
        <dbReference type="EMBL" id="NGZ77978.1"/>
    </source>
</evidence>
<keyword evidence="2 11" id="KW-0547">Nucleotide-binding</keyword>
<sequence length="819" mass="90920">MSHLGRFAGHRPRRQRVNESRGQSVERSTSKFENKPFGASSARVPRAELAAGAAARQTASVGGQLGELDAAYFRGLEQAGIRLNPAQIAAVRCTEGPLLTLAGAGSGKTSTLVCRTGYLLDVRGIEPSGILLLTFSSKAAAEMRERIAGLPGIGEYEAGRIQARTFHSFCLWLLFSQGGQKEIFGDTRRQHIQLQQIMRELSLQDAYPPENLLALLSSYKVNLMTAQQLPEKSEADRQMKRILLRYEAWKEENGKIDFDDVLTGAHAMLKQRPELLERLRRRFTHLMVDEFQDTNLLQYEIVKMIAAPRNNLMVVGDDDQTIYSFNGARSEFILEFEKLYPKARVITLDINYRSVPAIVGLGNEVIRHNKMRRNKTLRAANGGSLLPAYMRPDSADDEANEVVEFIRREVAAGRREYGDFAILYRSSSSNRAVLEQLVIRDIPHIDYGDGRLLYEHWLVKPVLDHMRLSINRRDFDAMPSVLPTLYIARDKGMAHIRETDAGRPKKGPLVHLLTLPGLKDFQLDKIRQRLEMIRSLKGLVPAAAITQIRQSFYDAYIQAGEHSEQTSHREMLKEMLDELETSAGRFDSIVSFLAFVDDMLLRNQQTAAVKSQAQGNRVALMTIHKSKGLEFPVVFLIGASEGTLPHSSALGADSLRDTRVGLEGDASYAEALEEERRLAYVAVTRAKEQLFVSSPAMQRGKKAAVSRFLLSAFGQDTSASDAASRAEFGGRRVGAPDPGRFGKVRTGRMGRADAQPGSSGQSRGAAAPARTQSVPVWLCTSDSCVAWTRIMHSKDMNAAHKPCPLCGSPMKKGRKDVPV</sequence>
<dbReference type="EMBL" id="JAAFGS010000013">
    <property type="protein sequence ID" value="NGZ77978.1"/>
    <property type="molecule type" value="Genomic_DNA"/>
</dbReference>
<name>A0ABX0FAK5_9BACL</name>
<feature type="binding site" evidence="11">
    <location>
        <begin position="102"/>
        <end position="109"/>
    </location>
    <ligand>
        <name>ATP</name>
        <dbReference type="ChEBI" id="CHEBI:30616"/>
    </ligand>
</feature>
<proteinExistence type="inferred from homology"/>
<keyword evidence="6" id="KW-0238">DNA-binding</keyword>
<evidence type="ECO:0000256" key="2">
    <source>
        <dbReference type="ARBA" id="ARBA00022741"/>
    </source>
</evidence>
<evidence type="ECO:0000256" key="9">
    <source>
        <dbReference type="ARBA" id="ARBA00034808"/>
    </source>
</evidence>
<evidence type="ECO:0000259" key="14">
    <source>
        <dbReference type="PROSITE" id="PS51217"/>
    </source>
</evidence>
<protein>
    <recommendedName>
        <fullName evidence="9">DNA 3'-5' helicase</fullName>
        <ecNumber evidence="9">5.6.2.4</ecNumber>
    </recommendedName>
</protein>
<dbReference type="PROSITE" id="PS51217">
    <property type="entry name" value="UVRD_HELICASE_CTER"/>
    <property type="match status" value="1"/>
</dbReference>
<feature type="domain" description="UvrD-like helicase ATP-binding" evidence="13">
    <location>
        <begin position="81"/>
        <end position="355"/>
    </location>
</feature>
<evidence type="ECO:0000256" key="5">
    <source>
        <dbReference type="ARBA" id="ARBA00022840"/>
    </source>
</evidence>
<evidence type="ECO:0000256" key="6">
    <source>
        <dbReference type="ARBA" id="ARBA00023125"/>
    </source>
</evidence>
<dbReference type="InterPro" id="IPR014016">
    <property type="entry name" value="UvrD-like_ATP-bd"/>
</dbReference>
<evidence type="ECO:0000313" key="16">
    <source>
        <dbReference type="Proteomes" id="UP000800303"/>
    </source>
</evidence>
<dbReference type="InterPro" id="IPR013986">
    <property type="entry name" value="DExx_box_DNA_helicase_dom_sf"/>
</dbReference>
<dbReference type="Gene3D" id="1.10.486.10">
    <property type="entry name" value="PCRA, domain 4"/>
    <property type="match status" value="1"/>
</dbReference>
<comment type="similarity">
    <text evidence="1">Belongs to the helicase family. UvrD subfamily.</text>
</comment>
<dbReference type="InterPro" id="IPR000212">
    <property type="entry name" value="DNA_helicase_UvrD/REP"/>
</dbReference>
<dbReference type="InterPro" id="IPR014017">
    <property type="entry name" value="DNA_helicase_UvrD-like_C"/>
</dbReference>
<dbReference type="Gene3D" id="3.40.50.300">
    <property type="entry name" value="P-loop containing nucleotide triphosphate hydrolases"/>
    <property type="match status" value="2"/>
</dbReference>
<dbReference type="CDD" id="cd17932">
    <property type="entry name" value="DEXQc_UvrD"/>
    <property type="match status" value="1"/>
</dbReference>
<evidence type="ECO:0000256" key="4">
    <source>
        <dbReference type="ARBA" id="ARBA00022806"/>
    </source>
</evidence>
<evidence type="ECO:0000256" key="12">
    <source>
        <dbReference type="SAM" id="MobiDB-lite"/>
    </source>
</evidence>
<dbReference type="InterPro" id="IPR025916">
    <property type="entry name" value="YdjO"/>
</dbReference>